<dbReference type="SUPFAM" id="SSF50952">
    <property type="entry name" value="Soluble quinoprotein glucose dehydrogenase"/>
    <property type="match status" value="1"/>
</dbReference>
<organism evidence="3">
    <name type="scientific">freshwater metagenome</name>
    <dbReference type="NCBI Taxonomy" id="449393"/>
    <lineage>
        <taxon>unclassified sequences</taxon>
        <taxon>metagenomes</taxon>
        <taxon>ecological metagenomes</taxon>
    </lineage>
</organism>
<dbReference type="Gene3D" id="2.120.10.30">
    <property type="entry name" value="TolB, C-terminal domain"/>
    <property type="match status" value="1"/>
</dbReference>
<dbReference type="Gene3D" id="2.60.40.10">
    <property type="entry name" value="Immunoglobulins"/>
    <property type="match status" value="1"/>
</dbReference>
<evidence type="ECO:0000313" key="3">
    <source>
        <dbReference type="EMBL" id="CAB4738602.1"/>
    </source>
</evidence>
<proteinExistence type="predicted"/>
<reference evidence="3" key="1">
    <citation type="submission" date="2020-05" db="EMBL/GenBank/DDBJ databases">
        <authorList>
            <person name="Chiriac C."/>
            <person name="Salcher M."/>
            <person name="Ghai R."/>
            <person name="Kavagutti S V."/>
        </authorList>
    </citation>
    <scope>NUCLEOTIDE SEQUENCE</scope>
</reference>
<feature type="domain" description="Glucose/Sorbosone dehydrogenase" evidence="2">
    <location>
        <begin position="225"/>
        <end position="374"/>
    </location>
</feature>
<sequence>MRMSRAVLSVVLLCGGLGTTVPASAHEGHGGHAGGDRPASAGLSSTTASAPARAAEPGLPDRFRDETVIGGLTEPTAVDFAPDGTAFVAQKSGAISTYDRQADGTWADPSPGEFANLRSAVHNYYDRGLLGLAVDPTFPERPYVYVVYTWDRDPRDPGRVPGWGEPDGFYDECAEPAGSGPDGMSPGCVVQARVSRLTATPGPDGWSLAPGGEKPLVDAYCLQFPSHAAGSVQVGPDGYLYASVGEGASFDFADRGQVGNPCGDPQDEGGSMRSQDLLTSGDPVGLNGSVVRIDPDTGAPAPGNPVHPQGELASSAIAIGLRNPFRFTFRPGTGERPELWVGDVGGNGFEEVDRVVDASSVGPSARNFGWPCFEGPGRNPEFQALDLPVCERLYREGGVTAPYFSYETRGDSLSDDEGCASGTASISGVQFLGGTYPERYAGGLAFSDFSRRCVFVLLPGADGLPDPDRVEPLVTGALSPVDLTTGPEGDLYYVSYGTDERGFPLPGNGAIRRVHHYPGNLPPTARLEVLGEPYGDVPLEVSLDASGSRDEGSMTYAWDLDGDGVYDDAIGPRAGRTYTDGDTNVLVGVRVTDEDGATSTAQQWLYPGNTPPTLTIEKPTDTTTFAVGDQIDLVASGSDAEDGSYASRADKFSWTVSVRHCPSVCHTHPFTTFQYQNVVEGRFFAPDHEYKSTILLTASVIDDRNMTVFESIELQPRPSEVTLSSKPRGARLKATGHVGEGTYTYIENSRLTVSAPKRQRIRGKVWLFERWSDGGARTHEVVAAQGGVDLRAVYRAKKGKRKR</sequence>
<accession>A0A6J6SUM8</accession>
<evidence type="ECO:0000259" key="2">
    <source>
        <dbReference type="Pfam" id="PF07995"/>
    </source>
</evidence>
<dbReference type="InterPro" id="IPR011041">
    <property type="entry name" value="Quinoprot_gluc/sorb_DH_b-prop"/>
</dbReference>
<dbReference type="InterPro" id="IPR013783">
    <property type="entry name" value="Ig-like_fold"/>
</dbReference>
<feature type="compositionally biased region" description="Low complexity" evidence="1">
    <location>
        <begin position="38"/>
        <end position="55"/>
    </location>
</feature>
<dbReference type="Pfam" id="PF07995">
    <property type="entry name" value="GSDH"/>
    <property type="match status" value="2"/>
</dbReference>
<dbReference type="PANTHER" id="PTHR19328:SF13">
    <property type="entry name" value="HIPL1 PROTEIN"/>
    <property type="match status" value="1"/>
</dbReference>
<gene>
    <name evidence="3" type="ORF">UFOPK2761_01091</name>
</gene>
<feature type="domain" description="Glucose/Sorbosone dehydrogenase" evidence="2">
    <location>
        <begin position="72"/>
        <end position="150"/>
    </location>
</feature>
<dbReference type="EMBL" id="CAEZYQ010000007">
    <property type="protein sequence ID" value="CAB4738602.1"/>
    <property type="molecule type" value="Genomic_DNA"/>
</dbReference>
<dbReference type="PANTHER" id="PTHR19328">
    <property type="entry name" value="HEDGEHOG-INTERACTING PROTEIN"/>
    <property type="match status" value="1"/>
</dbReference>
<dbReference type="InterPro" id="IPR012938">
    <property type="entry name" value="Glc/Sorbosone_DH"/>
</dbReference>
<feature type="region of interest" description="Disordered" evidence="1">
    <location>
        <begin position="25"/>
        <end position="61"/>
    </location>
</feature>
<dbReference type="AlphaFoldDB" id="A0A6J6SUM8"/>
<dbReference type="InterPro" id="IPR011042">
    <property type="entry name" value="6-blade_b-propeller_TolB-like"/>
</dbReference>
<name>A0A6J6SUM8_9ZZZZ</name>
<evidence type="ECO:0000256" key="1">
    <source>
        <dbReference type="SAM" id="MobiDB-lite"/>
    </source>
</evidence>
<protein>
    <submittedName>
        <fullName evidence="3">Unannotated protein</fullName>
    </submittedName>
</protein>